<name>A0A151MNP8_ALLMI</name>
<organism evidence="1 2">
    <name type="scientific">Alligator mississippiensis</name>
    <name type="common">American alligator</name>
    <dbReference type="NCBI Taxonomy" id="8496"/>
    <lineage>
        <taxon>Eukaryota</taxon>
        <taxon>Metazoa</taxon>
        <taxon>Chordata</taxon>
        <taxon>Craniata</taxon>
        <taxon>Vertebrata</taxon>
        <taxon>Euteleostomi</taxon>
        <taxon>Archelosauria</taxon>
        <taxon>Archosauria</taxon>
        <taxon>Crocodylia</taxon>
        <taxon>Alligatoridae</taxon>
        <taxon>Alligatorinae</taxon>
        <taxon>Alligator</taxon>
    </lineage>
</organism>
<dbReference type="Proteomes" id="UP000050525">
    <property type="component" value="Unassembled WGS sequence"/>
</dbReference>
<reference evidence="1 2" key="1">
    <citation type="journal article" date="2012" name="Genome Biol.">
        <title>Sequencing three crocodilian genomes to illuminate the evolution of archosaurs and amniotes.</title>
        <authorList>
            <person name="St John J.A."/>
            <person name="Braun E.L."/>
            <person name="Isberg S.R."/>
            <person name="Miles L.G."/>
            <person name="Chong A.Y."/>
            <person name="Gongora J."/>
            <person name="Dalzell P."/>
            <person name="Moran C."/>
            <person name="Bed'hom B."/>
            <person name="Abzhanov A."/>
            <person name="Burgess S.C."/>
            <person name="Cooksey A.M."/>
            <person name="Castoe T.A."/>
            <person name="Crawford N.G."/>
            <person name="Densmore L.D."/>
            <person name="Drew J.C."/>
            <person name="Edwards S.V."/>
            <person name="Faircloth B.C."/>
            <person name="Fujita M.K."/>
            <person name="Greenwold M.J."/>
            <person name="Hoffmann F.G."/>
            <person name="Howard J.M."/>
            <person name="Iguchi T."/>
            <person name="Janes D.E."/>
            <person name="Khan S.Y."/>
            <person name="Kohno S."/>
            <person name="de Koning A.J."/>
            <person name="Lance S.L."/>
            <person name="McCarthy F.M."/>
            <person name="McCormack J.E."/>
            <person name="Merchant M.E."/>
            <person name="Peterson D.G."/>
            <person name="Pollock D.D."/>
            <person name="Pourmand N."/>
            <person name="Raney B.J."/>
            <person name="Roessler K.A."/>
            <person name="Sanford J.R."/>
            <person name="Sawyer R.H."/>
            <person name="Schmidt C.J."/>
            <person name="Triplett E.W."/>
            <person name="Tuberville T.D."/>
            <person name="Venegas-Anaya M."/>
            <person name="Howard J.T."/>
            <person name="Jarvis E.D."/>
            <person name="Guillette L.J.Jr."/>
            <person name="Glenn T.C."/>
            <person name="Green R.E."/>
            <person name="Ray D.A."/>
        </authorList>
    </citation>
    <scope>NUCLEOTIDE SEQUENCE [LARGE SCALE GENOMIC DNA]</scope>
    <source>
        <strain evidence="1">KSC_2009_1</strain>
    </source>
</reference>
<keyword evidence="2" id="KW-1185">Reference proteome</keyword>
<proteinExistence type="predicted"/>
<gene>
    <name evidence="1" type="ORF">Y1Q_0003918</name>
</gene>
<protein>
    <submittedName>
        <fullName evidence="1">Uncharacterized protein</fullName>
    </submittedName>
</protein>
<comment type="caution">
    <text evidence="1">The sequence shown here is derived from an EMBL/GenBank/DDBJ whole genome shotgun (WGS) entry which is preliminary data.</text>
</comment>
<sequence length="67" mass="7844">MGRLRVTKQLKGGLRPVVPRRDLPSTEQMNSEEMERKEFFQKSIGPLCCVSCMLHHKEVKFNFHKLS</sequence>
<dbReference type="EMBL" id="AKHW03005657">
    <property type="protein sequence ID" value="KYO26181.1"/>
    <property type="molecule type" value="Genomic_DNA"/>
</dbReference>
<evidence type="ECO:0000313" key="1">
    <source>
        <dbReference type="EMBL" id="KYO26181.1"/>
    </source>
</evidence>
<accession>A0A151MNP8</accession>
<evidence type="ECO:0000313" key="2">
    <source>
        <dbReference type="Proteomes" id="UP000050525"/>
    </source>
</evidence>
<dbReference type="AlphaFoldDB" id="A0A151MNP8"/>